<evidence type="ECO:0000256" key="2">
    <source>
        <dbReference type="SAM" id="MobiDB-lite"/>
    </source>
</evidence>
<dbReference type="GO" id="GO:0005975">
    <property type="term" value="P:carbohydrate metabolic process"/>
    <property type="evidence" value="ECO:0007669"/>
    <property type="project" value="InterPro"/>
</dbReference>
<keyword evidence="1" id="KW-0704">Schiff base</keyword>
<reference evidence="3 4" key="1">
    <citation type="submission" date="2014-04" db="EMBL/GenBank/DDBJ databases">
        <authorList>
            <consortium name="DOE Joint Genome Institute"/>
            <person name="Kuo A."/>
            <person name="Kohler A."/>
            <person name="Jargeat P."/>
            <person name="Nagy L.G."/>
            <person name="Floudas D."/>
            <person name="Copeland A."/>
            <person name="Barry K.W."/>
            <person name="Cichocki N."/>
            <person name="Veneault-Fourrey C."/>
            <person name="LaButti K."/>
            <person name="Lindquist E.A."/>
            <person name="Lipzen A."/>
            <person name="Lundell T."/>
            <person name="Morin E."/>
            <person name="Murat C."/>
            <person name="Sun H."/>
            <person name="Tunlid A."/>
            <person name="Henrissat B."/>
            <person name="Grigoriev I.V."/>
            <person name="Hibbett D.S."/>
            <person name="Martin F."/>
            <person name="Nordberg H.P."/>
            <person name="Cantor M.N."/>
            <person name="Hua S.X."/>
        </authorList>
    </citation>
    <scope>NUCLEOTIDE SEQUENCE [LARGE SCALE GENOMIC DNA]</scope>
    <source>
        <strain evidence="3 4">Ve08.2h10</strain>
    </source>
</reference>
<protein>
    <submittedName>
        <fullName evidence="3">Uncharacterized protein</fullName>
    </submittedName>
</protein>
<dbReference type="InParanoid" id="A0A0D0DET7"/>
<dbReference type="PANTHER" id="PTHR10683:SF18">
    <property type="entry name" value="TRANSALDOLASE"/>
    <property type="match status" value="1"/>
</dbReference>
<accession>A0A0D0DET7</accession>
<reference evidence="4" key="2">
    <citation type="submission" date="2015-01" db="EMBL/GenBank/DDBJ databases">
        <title>Evolutionary Origins and Diversification of the Mycorrhizal Mutualists.</title>
        <authorList>
            <consortium name="DOE Joint Genome Institute"/>
            <consortium name="Mycorrhizal Genomics Consortium"/>
            <person name="Kohler A."/>
            <person name="Kuo A."/>
            <person name="Nagy L.G."/>
            <person name="Floudas D."/>
            <person name="Copeland A."/>
            <person name="Barry K.W."/>
            <person name="Cichocki N."/>
            <person name="Veneault-Fourrey C."/>
            <person name="LaButti K."/>
            <person name="Lindquist E.A."/>
            <person name="Lipzen A."/>
            <person name="Lundell T."/>
            <person name="Morin E."/>
            <person name="Murat C."/>
            <person name="Riley R."/>
            <person name="Ohm R."/>
            <person name="Sun H."/>
            <person name="Tunlid A."/>
            <person name="Henrissat B."/>
            <person name="Grigoriev I.V."/>
            <person name="Hibbett D.S."/>
            <person name="Martin F."/>
        </authorList>
    </citation>
    <scope>NUCLEOTIDE SEQUENCE [LARGE SCALE GENOMIC DNA]</scope>
    <source>
        <strain evidence="4">Ve08.2h10</strain>
    </source>
</reference>
<organism evidence="3 4">
    <name type="scientific">Paxillus rubicundulus Ve08.2h10</name>
    <dbReference type="NCBI Taxonomy" id="930991"/>
    <lineage>
        <taxon>Eukaryota</taxon>
        <taxon>Fungi</taxon>
        <taxon>Dikarya</taxon>
        <taxon>Basidiomycota</taxon>
        <taxon>Agaricomycotina</taxon>
        <taxon>Agaricomycetes</taxon>
        <taxon>Agaricomycetidae</taxon>
        <taxon>Boletales</taxon>
        <taxon>Paxilineae</taxon>
        <taxon>Paxillaceae</taxon>
        <taxon>Paxillus</taxon>
    </lineage>
</organism>
<dbReference type="Gene3D" id="3.20.20.70">
    <property type="entry name" value="Aldolase class I"/>
    <property type="match status" value="1"/>
</dbReference>
<evidence type="ECO:0000256" key="1">
    <source>
        <dbReference type="ARBA" id="ARBA00023270"/>
    </source>
</evidence>
<dbReference type="AlphaFoldDB" id="A0A0D0DET7"/>
<name>A0A0D0DET7_9AGAM</name>
<dbReference type="OrthoDB" id="2015515at2759"/>
<feature type="compositionally biased region" description="Basic residues" evidence="2">
    <location>
        <begin position="411"/>
        <end position="432"/>
    </location>
</feature>
<dbReference type="UniPathway" id="UPA00115">
    <property type="reaction ID" value="UER00414"/>
</dbReference>
<feature type="compositionally biased region" description="Basic and acidic residues" evidence="2">
    <location>
        <begin position="433"/>
        <end position="444"/>
    </location>
</feature>
<dbReference type="GO" id="GO:0006098">
    <property type="term" value="P:pentose-phosphate shunt"/>
    <property type="evidence" value="ECO:0007669"/>
    <property type="project" value="UniProtKB-UniPathway"/>
</dbReference>
<keyword evidence="4" id="KW-1185">Reference proteome</keyword>
<gene>
    <name evidence="3" type="ORF">PAXRUDRAFT_826347</name>
</gene>
<dbReference type="STRING" id="930991.A0A0D0DET7"/>
<dbReference type="EMBL" id="KN825005">
    <property type="protein sequence ID" value="KIK96077.1"/>
    <property type="molecule type" value="Genomic_DNA"/>
</dbReference>
<sequence length="454" mass="51281">MPSESTKPAPAAPFVPRRFASGTFPVSRSYNLMQMLYNHSIAPSTDGVAPSDEIMPAFPFNDAPIYADTVDLETLGFHDFWGCLLTPDNIASRIHTDDLRYHVWVATKRVIESDIIELNRREWLVEAVMTQFMVELTLALLDLCSGPVVLFIDPRLHDDAEGMVARAYSLVSLFDEANVRRWRVIITLPATEDGLRAAYELTNEHGIQTNLSLVSCLPHASACIETGTRMMSMSVEPIMEWFEQQDKLASRVASISPDHPGIETVQSCASYIRRHGLNTTLVTTDVRKFVELKQFSGIGGAALNKSQLDQIPMRKLTTWYPRPDDRSPATLHALRAEYPSRYLDRKKGFLASLPAECRSLISGVLYVRLRKMKTHMETIEAVVRAEVKRRVDIETIPLDALYRRPSEARTLRRSKSTKTLSSKRSKSSVRRSSRQEKPPHEKEAAPMVEGVDYF</sequence>
<dbReference type="InterPro" id="IPR001585">
    <property type="entry name" value="TAL/FSA"/>
</dbReference>
<dbReference type="Pfam" id="PF00923">
    <property type="entry name" value="TAL_FSA"/>
    <property type="match status" value="1"/>
</dbReference>
<evidence type="ECO:0000313" key="4">
    <source>
        <dbReference type="Proteomes" id="UP000054538"/>
    </source>
</evidence>
<dbReference type="InterPro" id="IPR013785">
    <property type="entry name" value="Aldolase_TIM"/>
</dbReference>
<dbReference type="SUPFAM" id="SSF51569">
    <property type="entry name" value="Aldolase"/>
    <property type="match status" value="1"/>
</dbReference>
<dbReference type="HOGENOM" id="CLU_048620_1_0_1"/>
<evidence type="ECO:0000313" key="3">
    <source>
        <dbReference type="EMBL" id="KIK96077.1"/>
    </source>
</evidence>
<proteinExistence type="predicted"/>
<feature type="region of interest" description="Disordered" evidence="2">
    <location>
        <begin position="407"/>
        <end position="454"/>
    </location>
</feature>
<dbReference type="PANTHER" id="PTHR10683">
    <property type="entry name" value="TRANSALDOLASE"/>
    <property type="match status" value="1"/>
</dbReference>
<dbReference type="Proteomes" id="UP000054538">
    <property type="component" value="Unassembled WGS sequence"/>
</dbReference>